<dbReference type="EMBL" id="JABEPP010000002">
    <property type="protein sequence ID" value="NNM71930.1"/>
    <property type="molecule type" value="Genomic_DNA"/>
</dbReference>
<comment type="subcellular location">
    <subcellularLocation>
        <location evidence="1">Membrane</location>
        <topology evidence="1">Single-pass membrane protein</topology>
    </subcellularLocation>
</comment>
<dbReference type="InterPro" id="IPR036869">
    <property type="entry name" value="J_dom_sf"/>
</dbReference>
<evidence type="ECO:0000256" key="5">
    <source>
        <dbReference type="ARBA" id="ARBA00038105"/>
    </source>
</evidence>
<feature type="domain" description="J" evidence="6">
    <location>
        <begin position="184"/>
        <end position="237"/>
    </location>
</feature>
<evidence type="ECO:0000313" key="8">
    <source>
        <dbReference type="Proteomes" id="UP000564885"/>
    </source>
</evidence>
<reference evidence="7 8" key="1">
    <citation type="submission" date="2020-04" db="EMBL/GenBank/DDBJ databases">
        <title>Enterovirga sp. isolate from soil.</title>
        <authorList>
            <person name="Chea S."/>
            <person name="Kim D.-U."/>
        </authorList>
    </citation>
    <scope>NUCLEOTIDE SEQUENCE [LARGE SCALE GENOMIC DNA]</scope>
    <source>
        <strain evidence="7 8">DB1703</strain>
    </source>
</reference>
<dbReference type="RefSeq" id="WP_171217454.1">
    <property type="nucleotide sequence ID" value="NZ_JABEPP010000002.1"/>
</dbReference>
<keyword evidence="8" id="KW-1185">Reference proteome</keyword>
<dbReference type="SUPFAM" id="SSF46565">
    <property type="entry name" value="Chaperone J-domain"/>
    <property type="match status" value="1"/>
</dbReference>
<dbReference type="Pfam" id="PF00226">
    <property type="entry name" value="DnaJ"/>
    <property type="match status" value="1"/>
</dbReference>
<keyword evidence="2" id="KW-0812">Transmembrane</keyword>
<comment type="caution">
    <text evidence="7">The sequence shown here is derived from an EMBL/GenBank/DDBJ whole genome shotgun (WGS) entry which is preliminary data.</text>
</comment>
<dbReference type="Gene3D" id="1.10.287.110">
    <property type="entry name" value="DnaJ domain"/>
    <property type="match status" value="1"/>
</dbReference>
<dbReference type="InterPro" id="IPR001623">
    <property type="entry name" value="DnaJ_domain"/>
</dbReference>
<organism evidence="7 8">
    <name type="scientific">Enterovirga aerilata</name>
    <dbReference type="NCBI Taxonomy" id="2730920"/>
    <lineage>
        <taxon>Bacteria</taxon>
        <taxon>Pseudomonadati</taxon>
        <taxon>Pseudomonadota</taxon>
        <taxon>Alphaproteobacteria</taxon>
        <taxon>Hyphomicrobiales</taxon>
        <taxon>Methylobacteriaceae</taxon>
        <taxon>Enterovirga</taxon>
    </lineage>
</organism>
<dbReference type="PANTHER" id="PTHR12763">
    <property type="match status" value="1"/>
</dbReference>
<dbReference type="PROSITE" id="PS50076">
    <property type="entry name" value="DNAJ_2"/>
    <property type="match status" value="1"/>
</dbReference>
<evidence type="ECO:0000256" key="3">
    <source>
        <dbReference type="ARBA" id="ARBA00022989"/>
    </source>
</evidence>
<accession>A0A849I771</accession>
<keyword evidence="3" id="KW-1133">Transmembrane helix</keyword>
<comment type="similarity">
    <text evidence="5">Belongs to the TIM14 family.</text>
</comment>
<dbReference type="PANTHER" id="PTHR12763:SF28">
    <property type="entry name" value="GEO10507P1-RELATED"/>
    <property type="match status" value="1"/>
</dbReference>
<dbReference type="Proteomes" id="UP000564885">
    <property type="component" value="Unassembled WGS sequence"/>
</dbReference>
<dbReference type="CDD" id="cd06257">
    <property type="entry name" value="DnaJ"/>
    <property type="match status" value="1"/>
</dbReference>
<gene>
    <name evidence="7" type="ORF">HJG44_05910</name>
</gene>
<evidence type="ECO:0000256" key="1">
    <source>
        <dbReference type="ARBA" id="ARBA00004167"/>
    </source>
</evidence>
<dbReference type="GO" id="GO:0016020">
    <property type="term" value="C:membrane"/>
    <property type="evidence" value="ECO:0007669"/>
    <property type="project" value="UniProtKB-SubCell"/>
</dbReference>
<keyword evidence="4" id="KW-0472">Membrane</keyword>
<protein>
    <submittedName>
        <fullName evidence="7">DnaJ domain-containing protein</fullName>
    </submittedName>
</protein>
<evidence type="ECO:0000256" key="2">
    <source>
        <dbReference type="ARBA" id="ARBA00022692"/>
    </source>
</evidence>
<name>A0A849I771_9HYPH</name>
<proteinExistence type="inferred from homology"/>
<dbReference type="AlphaFoldDB" id="A0A849I771"/>
<sequence>MTAIAGLLTAFLLWWLIKSFARANPARVVQTVKLVGGAAALAATGLLVLRGRLDMAVLTGGIGAWLLGWAAPPNWWPAGIGQRRTGGGTSRVRSATLEMALDHETGAMSGRVLAGEFAGRDLAELGLPQLRRLLTAGLAGDVEGGRLLEAYLDRRFPGWREDAEGDPHRRGGADLQRGAMTEQEAYEILGLQPGAGPDDVRAAHRRLMKKLHPDQGGSTYLASRVNQAKDLLLDRHR</sequence>
<dbReference type="SMART" id="SM00271">
    <property type="entry name" value="DnaJ"/>
    <property type="match status" value="1"/>
</dbReference>
<dbReference type="FunFam" id="1.10.287.110:FF:000001">
    <property type="entry name" value="Import inner membrane translocase subunit tim14"/>
    <property type="match status" value="1"/>
</dbReference>
<evidence type="ECO:0000256" key="4">
    <source>
        <dbReference type="ARBA" id="ARBA00023136"/>
    </source>
</evidence>
<evidence type="ECO:0000313" key="7">
    <source>
        <dbReference type="EMBL" id="NNM71930.1"/>
    </source>
</evidence>
<evidence type="ECO:0000259" key="6">
    <source>
        <dbReference type="PROSITE" id="PS50076"/>
    </source>
</evidence>